<evidence type="ECO:0000313" key="2">
    <source>
        <dbReference type="Proteomes" id="UP001361239"/>
    </source>
</evidence>
<sequence>MINFPGEAGNALHNQAMPKAILFALGSLERAEGHRRSVDWFNDECFRVTPRVDQLQLREVLKGLVAQEFVVFHSDAFTLTDAGEAYLDDARKAWPELQEPSRPMND</sequence>
<proteinExistence type="predicted"/>
<keyword evidence="2" id="KW-1185">Reference proteome</keyword>
<protein>
    <submittedName>
        <fullName evidence="1">Uncharacterized protein</fullName>
    </submittedName>
</protein>
<gene>
    <name evidence="1" type="ORF">WG901_22685</name>
</gene>
<dbReference type="Proteomes" id="UP001361239">
    <property type="component" value="Unassembled WGS sequence"/>
</dbReference>
<reference evidence="1 2" key="1">
    <citation type="submission" date="2024-03" db="EMBL/GenBank/DDBJ databases">
        <authorList>
            <person name="Jo J.-H."/>
        </authorList>
    </citation>
    <scope>NUCLEOTIDE SEQUENCE [LARGE SCALE GENOMIC DNA]</scope>
    <source>
        <strain evidence="1 2">PS1R-30</strain>
    </source>
</reference>
<comment type="caution">
    <text evidence="1">The sequence shown here is derived from an EMBL/GenBank/DDBJ whole genome shotgun (WGS) entry which is preliminary data.</text>
</comment>
<dbReference type="EMBL" id="JBBHJZ010000008">
    <property type="protein sequence ID" value="MEJ5979478.1"/>
    <property type="molecule type" value="Genomic_DNA"/>
</dbReference>
<name>A0ABU8S2M1_9SPHN</name>
<accession>A0ABU8S2M1</accession>
<evidence type="ECO:0000313" key="1">
    <source>
        <dbReference type="EMBL" id="MEJ5979478.1"/>
    </source>
</evidence>
<organism evidence="1 2">
    <name type="scientific">Novosphingobium anseongense</name>
    <dbReference type="NCBI Taxonomy" id="3133436"/>
    <lineage>
        <taxon>Bacteria</taxon>
        <taxon>Pseudomonadati</taxon>
        <taxon>Pseudomonadota</taxon>
        <taxon>Alphaproteobacteria</taxon>
        <taxon>Sphingomonadales</taxon>
        <taxon>Sphingomonadaceae</taxon>
        <taxon>Novosphingobium</taxon>
    </lineage>
</organism>
<dbReference type="RefSeq" id="WP_339589416.1">
    <property type="nucleotide sequence ID" value="NZ_JBBHJZ010000008.1"/>
</dbReference>